<dbReference type="GO" id="GO:0000293">
    <property type="term" value="F:ferric-chelate reductase activity"/>
    <property type="evidence" value="ECO:0007669"/>
    <property type="project" value="UniProtKB-ARBA"/>
</dbReference>
<organism evidence="13 14">
    <name type="scientific">Hapsidospora chrysogenum (strain ATCC 11550 / CBS 779.69 / DSM 880 / IAM 14645 / JCM 23072 / IMI 49137)</name>
    <name type="common">Acremonium chrysogenum</name>
    <dbReference type="NCBI Taxonomy" id="857340"/>
    <lineage>
        <taxon>Eukaryota</taxon>
        <taxon>Fungi</taxon>
        <taxon>Dikarya</taxon>
        <taxon>Ascomycota</taxon>
        <taxon>Pezizomycotina</taxon>
        <taxon>Sordariomycetes</taxon>
        <taxon>Hypocreomycetidae</taxon>
        <taxon>Hypocreales</taxon>
        <taxon>Bionectriaceae</taxon>
        <taxon>Hapsidospora</taxon>
    </lineage>
</organism>
<dbReference type="PANTHER" id="PTHR32361">
    <property type="entry name" value="FERRIC/CUPRIC REDUCTASE TRANSMEMBRANE COMPONENT"/>
    <property type="match status" value="1"/>
</dbReference>
<evidence type="ECO:0000256" key="10">
    <source>
        <dbReference type="SAM" id="MobiDB-lite"/>
    </source>
</evidence>
<evidence type="ECO:0000313" key="13">
    <source>
        <dbReference type="EMBL" id="KFH41859.1"/>
    </source>
</evidence>
<dbReference type="EMBL" id="JPKY01000112">
    <property type="protein sequence ID" value="KFH41859.1"/>
    <property type="molecule type" value="Genomic_DNA"/>
</dbReference>
<dbReference type="InterPro" id="IPR013130">
    <property type="entry name" value="Fe3_Rdtase_TM_dom"/>
</dbReference>
<keyword evidence="3" id="KW-0813">Transport</keyword>
<dbReference type="InterPro" id="IPR039261">
    <property type="entry name" value="FNR_nucleotide-bd"/>
</dbReference>
<dbReference type="GO" id="GO:0005886">
    <property type="term" value="C:plasma membrane"/>
    <property type="evidence" value="ECO:0007669"/>
    <property type="project" value="TreeGrafter"/>
</dbReference>
<comment type="similarity">
    <text evidence="2">Belongs to the ferric reductase (FRE) family.</text>
</comment>
<dbReference type="Pfam" id="PF08022">
    <property type="entry name" value="FAD_binding_8"/>
    <property type="match status" value="1"/>
</dbReference>
<dbReference type="SFLD" id="SFLDG01168">
    <property type="entry name" value="Ferric_reductase_subgroup_(FRE"/>
    <property type="match status" value="1"/>
</dbReference>
<feature type="transmembrane region" description="Helical" evidence="11">
    <location>
        <begin position="23"/>
        <end position="47"/>
    </location>
</feature>
<dbReference type="HOGENOM" id="CLU_019268_1_0_1"/>
<evidence type="ECO:0000256" key="4">
    <source>
        <dbReference type="ARBA" id="ARBA00022692"/>
    </source>
</evidence>
<evidence type="ECO:0000256" key="6">
    <source>
        <dbReference type="ARBA" id="ARBA00022989"/>
    </source>
</evidence>
<dbReference type="Proteomes" id="UP000029964">
    <property type="component" value="Unassembled WGS sequence"/>
</dbReference>
<dbReference type="OrthoDB" id="10006946at2759"/>
<keyword evidence="4 11" id="KW-0812">Transmembrane</keyword>
<dbReference type="Pfam" id="PF01794">
    <property type="entry name" value="Ferric_reduct"/>
    <property type="match status" value="1"/>
</dbReference>
<protein>
    <submittedName>
        <fullName evidence="13">Metalloreductase-like protein</fullName>
    </submittedName>
</protein>
<keyword evidence="8" id="KW-0406">Ion transport</keyword>
<keyword evidence="9 11" id="KW-0472">Membrane</keyword>
<evidence type="ECO:0000256" key="2">
    <source>
        <dbReference type="ARBA" id="ARBA00006278"/>
    </source>
</evidence>
<dbReference type="STRING" id="857340.A0A086SXM7"/>
<dbReference type="PROSITE" id="PS51384">
    <property type="entry name" value="FAD_FR"/>
    <property type="match status" value="1"/>
</dbReference>
<evidence type="ECO:0000256" key="1">
    <source>
        <dbReference type="ARBA" id="ARBA00004141"/>
    </source>
</evidence>
<dbReference type="InterPro" id="IPR017927">
    <property type="entry name" value="FAD-bd_FR_type"/>
</dbReference>
<evidence type="ECO:0000256" key="5">
    <source>
        <dbReference type="ARBA" id="ARBA00022982"/>
    </source>
</evidence>
<feature type="transmembrane region" description="Helical" evidence="11">
    <location>
        <begin position="188"/>
        <end position="210"/>
    </location>
</feature>
<dbReference type="AlphaFoldDB" id="A0A086SXM7"/>
<keyword evidence="5" id="KW-0249">Electron transport</keyword>
<dbReference type="GO" id="GO:0006826">
    <property type="term" value="P:iron ion transport"/>
    <property type="evidence" value="ECO:0007669"/>
    <property type="project" value="TreeGrafter"/>
</dbReference>
<feature type="transmembrane region" description="Helical" evidence="11">
    <location>
        <begin position="145"/>
        <end position="167"/>
    </location>
</feature>
<feature type="domain" description="FAD-binding FR-type" evidence="12">
    <location>
        <begin position="287"/>
        <end position="418"/>
    </location>
</feature>
<feature type="region of interest" description="Disordered" evidence="10">
    <location>
        <begin position="518"/>
        <end position="540"/>
    </location>
</feature>
<keyword evidence="6 11" id="KW-1133">Transmembrane helix</keyword>
<dbReference type="InterPro" id="IPR013121">
    <property type="entry name" value="Fe_red_NAD-bd_6"/>
</dbReference>
<keyword evidence="14" id="KW-1185">Reference proteome</keyword>
<dbReference type="InterPro" id="IPR013112">
    <property type="entry name" value="FAD-bd_8"/>
</dbReference>
<dbReference type="CDD" id="cd06186">
    <property type="entry name" value="NOX_Duox_like_FAD_NADP"/>
    <property type="match status" value="1"/>
</dbReference>
<dbReference type="SUPFAM" id="SSF52343">
    <property type="entry name" value="Ferredoxin reductase-like, C-terminal NADP-linked domain"/>
    <property type="match status" value="1"/>
</dbReference>
<evidence type="ECO:0000256" key="9">
    <source>
        <dbReference type="ARBA" id="ARBA00023136"/>
    </source>
</evidence>
<dbReference type="Gene3D" id="3.40.50.80">
    <property type="entry name" value="Nucleotide-binding domain of ferredoxin-NADP reductase (FNR) module"/>
    <property type="match status" value="1"/>
</dbReference>
<name>A0A086SXM7_HAPC1</name>
<dbReference type="InterPro" id="IPR051410">
    <property type="entry name" value="Ferric/Cupric_Reductase"/>
</dbReference>
<evidence type="ECO:0000256" key="11">
    <source>
        <dbReference type="SAM" id="Phobius"/>
    </source>
</evidence>
<gene>
    <name evidence="13" type="ORF">ACRE_074320</name>
</gene>
<dbReference type="GO" id="GO:0015677">
    <property type="term" value="P:copper ion import"/>
    <property type="evidence" value="ECO:0007669"/>
    <property type="project" value="TreeGrafter"/>
</dbReference>
<sequence>MLGWPYEFLTLSDEDKELRRQSLAFYAGIAHLSALLPVLVLPLIRLIHHRAAGSNNRRGGYEAVPGSPAVKARRESGGGGDGGLVTGQWRTRLAWWWMGDDVRFLGRHRLGQRDEWIVGVVWATWLLVLSVLGTGRDYLHLTKRLGLIAASQLPPLYLLSLKSFTPYAWTLRSSYEHINRYHRVLGRVVYALILLHIVLYNVFFVASGIWNKRFFAPVVREGVLASGLLHGLMATAVPQVRSWSYRVFFFVHYVAVRAIPPLLFFHAPSARVYLVEAVVFHLIDFVARRRRTVFAAPATLRTVPGTNLVRVDVALPPSRLPQFQAQPGSHVLIRIPASSRVSQSLKEYLSALSSNPFTVSSIDTSSGTISLIARKRTGPLTTHLSTLLSSSSSHQETTTTKITTTLDIQGPYGVIGKSVSSLLNGGYDRILLFAGGVGATFALPVYRAILHDNPAARVTLIWAVRSAAEATWAVDASTAGDSTSTPRSSSILDDDHVQLFLTGDMGIAAARDGSGMEMADLRRSSGGSGGGNRKRPDVGRIIDDTFRKGREESIAVMVCGPTGMAADVRARVRPWAVKGRRVWWHSEAFGW</sequence>
<proteinExistence type="inferred from homology"/>
<reference evidence="14" key="1">
    <citation type="journal article" date="2014" name="Genome Announc.">
        <title>Genome sequence and annotation of Acremonium chrysogenum, producer of the beta-lactam antibiotic cephalosporin C.</title>
        <authorList>
            <person name="Terfehr D."/>
            <person name="Dahlmann T.A."/>
            <person name="Specht T."/>
            <person name="Zadra I."/>
            <person name="Kuernsteiner H."/>
            <person name="Kueck U."/>
        </authorList>
    </citation>
    <scope>NUCLEOTIDE SEQUENCE [LARGE SCALE GENOMIC DNA]</scope>
    <source>
        <strain evidence="14">ATCC 11550 / CBS 779.69 / DSM 880 / IAM 14645 / JCM 23072 / IMI 49137</strain>
    </source>
</reference>
<feature type="transmembrane region" description="Helical" evidence="11">
    <location>
        <begin position="116"/>
        <end position="133"/>
    </location>
</feature>
<evidence type="ECO:0000256" key="7">
    <source>
        <dbReference type="ARBA" id="ARBA00023002"/>
    </source>
</evidence>
<evidence type="ECO:0000313" key="14">
    <source>
        <dbReference type="Proteomes" id="UP000029964"/>
    </source>
</evidence>
<evidence type="ECO:0000256" key="8">
    <source>
        <dbReference type="ARBA" id="ARBA00023065"/>
    </source>
</evidence>
<evidence type="ECO:0000259" key="12">
    <source>
        <dbReference type="PROSITE" id="PS51384"/>
    </source>
</evidence>
<dbReference type="SFLD" id="SFLDS00052">
    <property type="entry name" value="Ferric_Reductase_Domain"/>
    <property type="match status" value="1"/>
</dbReference>
<dbReference type="PANTHER" id="PTHR32361:SF28">
    <property type="entry name" value="FRP1P"/>
    <property type="match status" value="1"/>
</dbReference>
<accession>A0A086SXM7</accession>
<dbReference type="GO" id="GO:0006879">
    <property type="term" value="P:intracellular iron ion homeostasis"/>
    <property type="evidence" value="ECO:0007669"/>
    <property type="project" value="TreeGrafter"/>
</dbReference>
<evidence type="ECO:0000256" key="3">
    <source>
        <dbReference type="ARBA" id="ARBA00022448"/>
    </source>
</evidence>
<keyword evidence="7" id="KW-0560">Oxidoreductase</keyword>
<comment type="caution">
    <text evidence="13">The sequence shown here is derived from an EMBL/GenBank/DDBJ whole genome shotgun (WGS) entry which is preliminary data.</text>
</comment>
<dbReference type="Pfam" id="PF08030">
    <property type="entry name" value="NAD_binding_6"/>
    <property type="match status" value="1"/>
</dbReference>
<comment type="subcellular location">
    <subcellularLocation>
        <location evidence="1">Membrane</location>
        <topology evidence="1">Multi-pass membrane protein</topology>
    </subcellularLocation>
</comment>